<dbReference type="SUPFAM" id="SSF56601">
    <property type="entry name" value="beta-lactamase/transpeptidase-like"/>
    <property type="match status" value="1"/>
</dbReference>
<dbReference type="InterPro" id="IPR012338">
    <property type="entry name" value="Beta-lactam/transpept-like"/>
</dbReference>
<dbReference type="NCBIfam" id="TIGR00666">
    <property type="entry name" value="PBP4"/>
    <property type="match status" value="1"/>
</dbReference>
<evidence type="ECO:0000256" key="1">
    <source>
        <dbReference type="ARBA" id="ARBA00006096"/>
    </source>
</evidence>
<dbReference type="AlphaFoldDB" id="A0A1E3LU38"/>
<sequence length="467" mass="49142">MLAAPATAQSAGGQRQVEAAIAQAPAGTRFGIVAVDEAGREIVAINPDQRFMPASNTKIVTTAAAYASLTGLDAPDLDGGAAVRRVGEDILLIGRGDARLSSAPDCVANCLSQLADAIAKKVSRVRHVIGDDTRFPDERWSAGMSWNNIPTRYGTAISALTLDDNEARIEVVPGAAGKPPVLTSIGYYTIVNDAVTGRAGGTTKIEFSRLPLDRTLRISGVIAADAKPQLLALGIDDPAHYAAWRLMALLRERGVKVGDVRTRHRPYVTLTDDPASPLALAPEPQAGEAIARLAPPPLAEDLRTINKVSQNLHAELLLRRLGLKDGSGSVAYGVAQIEKMFAAAGIARTTWDFSDGSGMSSYNRIAPRGMIALLRWIDAQPWGAAWRATLPVGGVDGTLARRFKGTPLEGKVFAKTGSLNQTNALAGYLIAKSGRTLTFAAFANDVPGDRSATPQMDAALLAVAVAN</sequence>
<keyword evidence="4" id="KW-1185">Reference proteome</keyword>
<name>A0A1E3LU38_9SPHN</name>
<dbReference type="EMBL" id="MDDS01000035">
    <property type="protein sequence ID" value="ODP37234.1"/>
    <property type="molecule type" value="Genomic_DNA"/>
</dbReference>
<keyword evidence="3" id="KW-0121">Carboxypeptidase</keyword>
<protein>
    <submittedName>
        <fullName evidence="3">D-alanyl-D-alanine carboxypeptidase/D-alanyl-D-alanine-endopeptidase</fullName>
    </submittedName>
</protein>
<comment type="similarity">
    <text evidence="1">Belongs to the peptidase S13 family.</text>
</comment>
<dbReference type="InterPro" id="IPR000667">
    <property type="entry name" value="Peptidase_S13"/>
</dbReference>
<accession>A0A1E3LU38</accession>
<evidence type="ECO:0000256" key="2">
    <source>
        <dbReference type="ARBA" id="ARBA00022801"/>
    </source>
</evidence>
<reference evidence="3 4" key="1">
    <citation type="submission" date="2016-08" db="EMBL/GenBank/DDBJ databases">
        <title>Draft genome of the agarase producing Sphingomonas sp. MCT13.</title>
        <authorList>
            <person name="D'Andrea M.M."/>
            <person name="Rossolini G.M."/>
            <person name="Thaller M.C."/>
        </authorList>
    </citation>
    <scope>NUCLEOTIDE SEQUENCE [LARGE SCALE GENOMIC DNA]</scope>
    <source>
        <strain evidence="3 4">MCT13</strain>
    </source>
</reference>
<dbReference type="Pfam" id="PF02113">
    <property type="entry name" value="Peptidase_S13"/>
    <property type="match status" value="1"/>
</dbReference>
<evidence type="ECO:0000313" key="4">
    <source>
        <dbReference type="Proteomes" id="UP000094487"/>
    </source>
</evidence>
<dbReference type="PRINTS" id="PR00922">
    <property type="entry name" value="DADACBPTASE3"/>
</dbReference>
<evidence type="ECO:0000313" key="3">
    <source>
        <dbReference type="EMBL" id="ODP37234.1"/>
    </source>
</evidence>
<dbReference type="GO" id="GO:0006508">
    <property type="term" value="P:proteolysis"/>
    <property type="evidence" value="ECO:0007669"/>
    <property type="project" value="InterPro"/>
</dbReference>
<dbReference type="PANTHER" id="PTHR30023:SF0">
    <property type="entry name" value="PENICILLIN-SENSITIVE CARBOXYPEPTIDASE A"/>
    <property type="match status" value="1"/>
</dbReference>
<dbReference type="STRING" id="1888892.BFL28_03145"/>
<dbReference type="GO" id="GO:0000270">
    <property type="term" value="P:peptidoglycan metabolic process"/>
    <property type="evidence" value="ECO:0007669"/>
    <property type="project" value="TreeGrafter"/>
</dbReference>
<keyword evidence="3" id="KW-0645">Protease</keyword>
<dbReference type="Gene3D" id="3.50.80.20">
    <property type="entry name" value="D-Ala-D-Ala carboxypeptidase C, peptidase S13"/>
    <property type="match status" value="1"/>
</dbReference>
<keyword evidence="2" id="KW-0378">Hydrolase</keyword>
<dbReference type="RefSeq" id="WP_069321044.1">
    <property type="nucleotide sequence ID" value="NZ_MDDS01000035.1"/>
</dbReference>
<proteinExistence type="inferred from homology"/>
<gene>
    <name evidence="3" type="ORF">BFL28_03145</name>
</gene>
<dbReference type="PANTHER" id="PTHR30023">
    <property type="entry name" value="D-ALANYL-D-ALANINE CARBOXYPEPTIDASE"/>
    <property type="match status" value="1"/>
</dbReference>
<dbReference type="Proteomes" id="UP000094487">
    <property type="component" value="Unassembled WGS sequence"/>
</dbReference>
<dbReference type="Gene3D" id="3.40.710.10">
    <property type="entry name" value="DD-peptidase/beta-lactamase superfamily"/>
    <property type="match status" value="2"/>
</dbReference>
<comment type="caution">
    <text evidence="3">The sequence shown here is derived from an EMBL/GenBank/DDBJ whole genome shotgun (WGS) entry which is preliminary data.</text>
</comment>
<organism evidence="3 4">
    <name type="scientific">Sphingomonas turrisvirgatae</name>
    <dbReference type="NCBI Taxonomy" id="1888892"/>
    <lineage>
        <taxon>Bacteria</taxon>
        <taxon>Pseudomonadati</taxon>
        <taxon>Pseudomonadota</taxon>
        <taxon>Alphaproteobacteria</taxon>
        <taxon>Sphingomonadales</taxon>
        <taxon>Sphingomonadaceae</taxon>
        <taxon>Sphingomonas</taxon>
    </lineage>
</organism>
<dbReference type="GO" id="GO:0004185">
    <property type="term" value="F:serine-type carboxypeptidase activity"/>
    <property type="evidence" value="ECO:0007669"/>
    <property type="project" value="InterPro"/>
</dbReference>